<proteinExistence type="predicted"/>
<dbReference type="OrthoDB" id="5561373at2759"/>
<dbReference type="PANTHER" id="PTHR13651">
    <property type="entry name" value="PROTEIN ABITRAM"/>
    <property type="match status" value="1"/>
</dbReference>
<gene>
    <name evidence="2" type="ORF">IWQ60_009384</name>
</gene>
<reference evidence="2" key="1">
    <citation type="submission" date="2022-07" db="EMBL/GenBank/DDBJ databases">
        <title>Phylogenomic reconstructions and comparative analyses of Kickxellomycotina fungi.</title>
        <authorList>
            <person name="Reynolds N.K."/>
            <person name="Stajich J.E."/>
            <person name="Barry K."/>
            <person name="Grigoriev I.V."/>
            <person name="Crous P."/>
            <person name="Smith M.E."/>
        </authorList>
    </citation>
    <scope>NUCLEOTIDE SEQUENCE</scope>
    <source>
        <strain evidence="2">RSA 861</strain>
    </source>
</reference>
<dbReference type="AlphaFoldDB" id="A0A9W8DPF9"/>
<dbReference type="EMBL" id="JANBPT010000779">
    <property type="protein sequence ID" value="KAJ1913048.1"/>
    <property type="molecule type" value="Genomic_DNA"/>
</dbReference>
<evidence type="ECO:0000313" key="3">
    <source>
        <dbReference type="Proteomes" id="UP001150569"/>
    </source>
</evidence>
<evidence type="ECO:0000313" key="2">
    <source>
        <dbReference type="EMBL" id="KAJ1913048.1"/>
    </source>
</evidence>
<dbReference type="GO" id="GO:0005634">
    <property type="term" value="C:nucleus"/>
    <property type="evidence" value="ECO:0007669"/>
    <property type="project" value="TreeGrafter"/>
</dbReference>
<organism evidence="2 3">
    <name type="scientific">Tieghemiomyces parasiticus</name>
    <dbReference type="NCBI Taxonomy" id="78921"/>
    <lineage>
        <taxon>Eukaryota</taxon>
        <taxon>Fungi</taxon>
        <taxon>Fungi incertae sedis</taxon>
        <taxon>Zoopagomycota</taxon>
        <taxon>Kickxellomycotina</taxon>
        <taxon>Dimargaritomycetes</taxon>
        <taxon>Dimargaritales</taxon>
        <taxon>Dimargaritaceae</taxon>
        <taxon>Tieghemiomyces</taxon>
    </lineage>
</organism>
<feature type="compositionally biased region" description="Basic residues" evidence="1">
    <location>
        <begin position="169"/>
        <end position="182"/>
    </location>
</feature>
<protein>
    <submittedName>
        <fullName evidence="2">Uncharacterized protein</fullName>
    </submittedName>
</protein>
<accession>A0A9W8DPF9</accession>
<feature type="region of interest" description="Disordered" evidence="1">
    <location>
        <begin position="158"/>
        <end position="188"/>
    </location>
</feature>
<sequence>MSAIEAFTEPLGVADLDKYRTQCAGWSNPTASANAAKATLVAAWAPSFLDRYYKRHVYVPGATAWRKPPTGEPASALDTQAPLDTSETSATVEPEPTVPQPVPEFDRAQLVWQAPNKLCLVGLAPEHKLVGQYEAFRRAHPPTSPFITQIVFHTGEEEAAGPGVDGPNRKRGRDRKHGRGKSGGKPPKYALTPLLYPETPLCTLTLHDGQTHDLEAGVFQAHVYEFNDKLKAQPDLLFTTPDHGGFVAIMNPVKENDRVTLKRCLSPTEYQIALTTAATAEQSGTPAS</sequence>
<dbReference type="Proteomes" id="UP001150569">
    <property type="component" value="Unassembled WGS sequence"/>
</dbReference>
<dbReference type="InterPro" id="IPR039169">
    <property type="entry name" value="Abitram"/>
</dbReference>
<name>A0A9W8DPF9_9FUNG</name>
<evidence type="ECO:0000256" key="1">
    <source>
        <dbReference type="SAM" id="MobiDB-lite"/>
    </source>
</evidence>
<keyword evidence="3" id="KW-1185">Reference proteome</keyword>
<comment type="caution">
    <text evidence="2">The sequence shown here is derived from an EMBL/GenBank/DDBJ whole genome shotgun (WGS) entry which is preliminary data.</text>
</comment>
<dbReference type="PANTHER" id="PTHR13651:SF0">
    <property type="entry name" value="PROTEIN ABITRAM"/>
    <property type="match status" value="1"/>
</dbReference>
<feature type="region of interest" description="Disordered" evidence="1">
    <location>
        <begin position="65"/>
        <end position="100"/>
    </location>
</feature>